<evidence type="ECO:0000256" key="3">
    <source>
        <dbReference type="ARBA" id="ARBA00022530"/>
    </source>
</evidence>
<evidence type="ECO:0000256" key="4">
    <source>
        <dbReference type="SAM" id="MobiDB-lite"/>
    </source>
</evidence>
<comment type="subcellular location">
    <subcellularLocation>
        <location evidence="1">Secreted</location>
        <location evidence="1">Extracellular space</location>
        <location evidence="1">Extracellular matrix</location>
    </subcellularLocation>
</comment>
<dbReference type="PANTHER" id="PTHR15427">
    <property type="entry name" value="EMILIN ELASTIN MICROFIBRIL INTERFACE-LOCATED PROTEIN ELASTIN MICROFIBRIL INTERFACER"/>
    <property type="match status" value="1"/>
</dbReference>
<dbReference type="InterPro" id="IPR050392">
    <property type="entry name" value="Collagen/C1q_domain"/>
</dbReference>
<evidence type="ECO:0000313" key="6">
    <source>
        <dbReference type="Proteomes" id="UP001174136"/>
    </source>
</evidence>
<accession>A0AA47MDF2</accession>
<protein>
    <submittedName>
        <fullName evidence="5">Ficolin-1-A</fullName>
    </submittedName>
</protein>
<gene>
    <name evidence="5" type="primary">fcn1-a</name>
    <name evidence="5" type="ORF">N1851_025460</name>
</gene>
<sequence length="373" mass="39891">MVMTSQDPRDRREGQVSRVVPDPRDSLVLQGSREARVTPAPPEVILASLGSQGVQVRRGTQVDQGLPGLPGGPGTKGDPGLPGFQDTFTQSDLQVSLRRLKAYNQNCSSYKKVLVLHQQCPSESIRIAQHQVLLVFPVPKVLTAVPVDLGQTGPQVDPESPVAPETQGCQETRVRQVVTESQGQPAPREKQVFPVMADLGFLVYLDCRVQREILVFPDPPVVLGSQDPRETVASLASQDPQAASDPQAPQDQPFRALREATAPLDLQDEEVRGAPGPEGPRGPAGSGGVKGEKGIPGIPGQPGFPGAKGELGTPGFPVPQVTRETSAFLVFQDSLDPRETVAFLVSLVNLESLVILDPSDPLATLVWQPPPSW</sequence>
<proteinExistence type="predicted"/>
<dbReference type="Proteomes" id="UP001174136">
    <property type="component" value="Unassembled WGS sequence"/>
</dbReference>
<dbReference type="AlphaFoldDB" id="A0AA47MDF2"/>
<evidence type="ECO:0000313" key="5">
    <source>
        <dbReference type="EMBL" id="KAK0138224.1"/>
    </source>
</evidence>
<dbReference type="EMBL" id="JAOPHQ010004720">
    <property type="protein sequence ID" value="KAK0138224.1"/>
    <property type="molecule type" value="Genomic_DNA"/>
</dbReference>
<dbReference type="GO" id="GO:0005581">
    <property type="term" value="C:collagen trimer"/>
    <property type="evidence" value="ECO:0007669"/>
    <property type="project" value="UniProtKB-KW"/>
</dbReference>
<keyword evidence="2" id="KW-0964">Secreted</keyword>
<reference evidence="5" key="1">
    <citation type="journal article" date="2023" name="Front. Mar. Sci.">
        <title>A new Merluccius polli reference genome to investigate the effects of global change in West African waters.</title>
        <authorList>
            <person name="Mateo J.L."/>
            <person name="Blanco-Fernandez C."/>
            <person name="Garcia-Vazquez E."/>
            <person name="Machado-Schiaffino G."/>
        </authorList>
    </citation>
    <scope>NUCLEOTIDE SEQUENCE</scope>
    <source>
        <strain evidence="5">C29</strain>
        <tissue evidence="5">Fin</tissue>
    </source>
</reference>
<keyword evidence="6" id="KW-1185">Reference proteome</keyword>
<feature type="compositionally biased region" description="Low complexity" evidence="4">
    <location>
        <begin position="236"/>
        <end position="253"/>
    </location>
</feature>
<dbReference type="InterPro" id="IPR008160">
    <property type="entry name" value="Collagen"/>
</dbReference>
<feature type="region of interest" description="Disordered" evidence="4">
    <location>
        <begin position="1"/>
        <end position="40"/>
    </location>
</feature>
<evidence type="ECO:0000256" key="2">
    <source>
        <dbReference type="ARBA" id="ARBA00022525"/>
    </source>
</evidence>
<feature type="compositionally biased region" description="Basic and acidic residues" evidence="4">
    <location>
        <begin position="7"/>
        <end position="25"/>
    </location>
</feature>
<dbReference type="PANTHER" id="PTHR15427:SF33">
    <property type="entry name" value="COLLAGEN IV NC1 DOMAIN-CONTAINING PROTEIN"/>
    <property type="match status" value="1"/>
</dbReference>
<keyword evidence="3" id="KW-0272">Extracellular matrix</keyword>
<comment type="caution">
    <text evidence="5">The sequence shown here is derived from an EMBL/GenBank/DDBJ whole genome shotgun (WGS) entry which is preliminary data.</text>
</comment>
<name>A0AA47MDF2_MERPO</name>
<feature type="region of interest" description="Disordered" evidence="4">
    <location>
        <begin position="228"/>
        <end position="313"/>
    </location>
</feature>
<organism evidence="5 6">
    <name type="scientific">Merluccius polli</name>
    <name type="common">Benguela hake</name>
    <name type="synonym">Merluccius cadenati</name>
    <dbReference type="NCBI Taxonomy" id="89951"/>
    <lineage>
        <taxon>Eukaryota</taxon>
        <taxon>Metazoa</taxon>
        <taxon>Chordata</taxon>
        <taxon>Craniata</taxon>
        <taxon>Vertebrata</taxon>
        <taxon>Euteleostomi</taxon>
        <taxon>Actinopterygii</taxon>
        <taxon>Neopterygii</taxon>
        <taxon>Teleostei</taxon>
        <taxon>Neoteleostei</taxon>
        <taxon>Acanthomorphata</taxon>
        <taxon>Zeiogadaria</taxon>
        <taxon>Gadariae</taxon>
        <taxon>Gadiformes</taxon>
        <taxon>Gadoidei</taxon>
        <taxon>Merlucciidae</taxon>
        <taxon>Merluccius</taxon>
    </lineage>
</organism>
<evidence type="ECO:0000256" key="1">
    <source>
        <dbReference type="ARBA" id="ARBA00004498"/>
    </source>
</evidence>
<dbReference type="Pfam" id="PF01391">
    <property type="entry name" value="Collagen"/>
    <property type="match status" value="1"/>
</dbReference>